<organism evidence="10 11">
    <name type="scientific">Scheffersomyces spartinae</name>
    <dbReference type="NCBI Taxonomy" id="45513"/>
    <lineage>
        <taxon>Eukaryota</taxon>
        <taxon>Fungi</taxon>
        <taxon>Dikarya</taxon>
        <taxon>Ascomycota</taxon>
        <taxon>Saccharomycotina</taxon>
        <taxon>Pichiomycetes</taxon>
        <taxon>Debaryomycetaceae</taxon>
        <taxon>Scheffersomyces</taxon>
    </lineage>
</organism>
<dbReference type="GeneID" id="66118486"/>
<dbReference type="EMBL" id="JAHMUF010000009">
    <property type="protein sequence ID" value="KAG7193913.1"/>
    <property type="molecule type" value="Genomic_DNA"/>
</dbReference>
<dbReference type="AlphaFoldDB" id="A0A9P7V9M4"/>
<dbReference type="PANTHER" id="PTHR45859">
    <property type="entry name" value="TRANSLATION INITIATION FACTOR EIF-2B SUBUNIT BETA"/>
    <property type="match status" value="1"/>
</dbReference>
<dbReference type="RefSeq" id="XP_043049460.1">
    <property type="nucleotide sequence ID" value="XM_043195755.1"/>
</dbReference>
<evidence type="ECO:0000313" key="10">
    <source>
        <dbReference type="EMBL" id="KAG7193913.1"/>
    </source>
</evidence>
<gene>
    <name evidence="10" type="primary">GCD7</name>
    <name evidence="10" type="ORF">KQ657_005112</name>
</gene>
<evidence type="ECO:0000256" key="8">
    <source>
        <dbReference type="ARBA" id="ARBA00046432"/>
    </source>
</evidence>
<sequence>MTGVISPEVHVLLGPEVDRLKRGQLTDPKEMALAIAHLLMRVILTRWINPKDLIAVIRAVGVELEKAQPKNVIPGNIVRRVLALIRDEIEPDTADTMMSLMFNLLSTESIKQETNEKVIGLKRLASDLRLIIIQGIRDLVDEITNVHEGMEIMAADLIHDNEVLLTPTATDTVLQFLIKARTKRKFSVLVTENYPNNIHNVHKFVKELAGNNIETTLIPDHSVYAVMSRVGKVIMNANAVFANGGCISDSGVANVAECAKEFRTPVLAISGLYKLSPRYPFNSNSMIQVGNSGKVLDYSNSKLLDNVQVVTNPLTDYIPPENIDILMTNIGGFAPSFIYRIVLDNYKTEDNHLE</sequence>
<dbReference type="InterPro" id="IPR051855">
    <property type="entry name" value="eIF2B_beta_subunit"/>
</dbReference>
<evidence type="ECO:0000256" key="4">
    <source>
        <dbReference type="ARBA" id="ARBA00022540"/>
    </source>
</evidence>
<reference evidence="10" key="1">
    <citation type="submission" date="2021-03" db="EMBL/GenBank/DDBJ databases">
        <authorList>
            <person name="Palmer J.M."/>
        </authorList>
    </citation>
    <scope>NUCLEOTIDE SEQUENCE</scope>
    <source>
        <strain evidence="10">ARV_011</strain>
    </source>
</reference>
<name>A0A9P7V9M4_9ASCO</name>
<accession>A0A9P7V9M4</accession>
<dbReference type="OrthoDB" id="269919at2759"/>
<dbReference type="GO" id="GO:0005851">
    <property type="term" value="C:eukaryotic translation initiation factor 2B complex"/>
    <property type="evidence" value="ECO:0007669"/>
    <property type="project" value="TreeGrafter"/>
</dbReference>
<evidence type="ECO:0000256" key="1">
    <source>
        <dbReference type="ARBA" id="ARBA00004514"/>
    </source>
</evidence>
<dbReference type="SUPFAM" id="SSF100950">
    <property type="entry name" value="NagB/RpiA/CoA transferase-like"/>
    <property type="match status" value="1"/>
</dbReference>
<dbReference type="Gene3D" id="3.40.50.10470">
    <property type="entry name" value="Translation initiation factor eif-2b, domain 2"/>
    <property type="match status" value="1"/>
</dbReference>
<dbReference type="Proteomes" id="UP000790833">
    <property type="component" value="Unassembled WGS sequence"/>
</dbReference>
<dbReference type="Pfam" id="PF01008">
    <property type="entry name" value="IF-2B"/>
    <property type="match status" value="1"/>
</dbReference>
<keyword evidence="4" id="KW-0396">Initiation factor</keyword>
<dbReference type="FunFam" id="3.40.50.10470:FF:000008">
    <property type="entry name" value="Translation initiation factor 2B, beta subunit"/>
    <property type="match status" value="1"/>
</dbReference>
<comment type="subunit">
    <text evidence="8">Component of the translation initiation factor 2B (eIF2B) complex which is a heterodecamer of two sets of five different subunits: alpha, beta, gamma, delta and epsilon. Subunits alpha, beta and delta comprise a regulatory subcomplex and subunits epsilon and gamma comprise a catalytic subcomplex. Within the complex, the hexameric regulatory complex resides at the center, with the two heterodimeric catalytic subcomplexes bound on opposite sides.</text>
</comment>
<dbReference type="GO" id="GO:0005085">
    <property type="term" value="F:guanyl-nucleotide exchange factor activity"/>
    <property type="evidence" value="ECO:0007669"/>
    <property type="project" value="TreeGrafter"/>
</dbReference>
<comment type="similarity">
    <text evidence="2 9">Belongs to the eIF-2B alpha/beta/delta subunits family.</text>
</comment>
<evidence type="ECO:0000256" key="7">
    <source>
        <dbReference type="ARBA" id="ARBA00044228"/>
    </source>
</evidence>
<protein>
    <recommendedName>
        <fullName evidence="6">Translation initiation factor eIF2B subunit beta</fullName>
    </recommendedName>
    <alternativeName>
        <fullName evidence="7">eIF2B GDP-GTP exchange factor subunit beta</fullName>
    </alternativeName>
</protein>
<keyword evidence="5" id="KW-0648">Protein biosynthesis</keyword>
<evidence type="ECO:0000256" key="9">
    <source>
        <dbReference type="RuleBase" id="RU003814"/>
    </source>
</evidence>
<dbReference type="InterPro" id="IPR000649">
    <property type="entry name" value="IF-2B-related"/>
</dbReference>
<dbReference type="GO" id="GO:0005829">
    <property type="term" value="C:cytosol"/>
    <property type="evidence" value="ECO:0007669"/>
    <property type="project" value="UniProtKB-SubCell"/>
</dbReference>
<comment type="caution">
    <text evidence="10">The sequence shown here is derived from an EMBL/GenBank/DDBJ whole genome shotgun (WGS) entry which is preliminary data.</text>
</comment>
<dbReference type="InterPro" id="IPR037171">
    <property type="entry name" value="NagB/RpiA_transferase-like"/>
</dbReference>
<evidence type="ECO:0000256" key="5">
    <source>
        <dbReference type="ARBA" id="ARBA00022917"/>
    </source>
</evidence>
<dbReference type="PANTHER" id="PTHR45859:SF1">
    <property type="entry name" value="TRANSLATION INITIATION FACTOR EIF-2B SUBUNIT BETA"/>
    <property type="match status" value="1"/>
</dbReference>
<evidence type="ECO:0000256" key="6">
    <source>
        <dbReference type="ARBA" id="ARBA00044122"/>
    </source>
</evidence>
<proteinExistence type="inferred from homology"/>
<dbReference type="GO" id="GO:0003743">
    <property type="term" value="F:translation initiation factor activity"/>
    <property type="evidence" value="ECO:0007669"/>
    <property type="project" value="UniProtKB-KW"/>
</dbReference>
<comment type="subcellular location">
    <subcellularLocation>
        <location evidence="1">Cytoplasm</location>
        <location evidence="1">Cytosol</location>
    </subcellularLocation>
</comment>
<keyword evidence="11" id="KW-1185">Reference proteome</keyword>
<evidence type="ECO:0000256" key="2">
    <source>
        <dbReference type="ARBA" id="ARBA00007251"/>
    </source>
</evidence>
<keyword evidence="3" id="KW-0963">Cytoplasm</keyword>
<dbReference type="InterPro" id="IPR042529">
    <property type="entry name" value="IF_2B-like_C"/>
</dbReference>
<evidence type="ECO:0000256" key="3">
    <source>
        <dbReference type="ARBA" id="ARBA00022490"/>
    </source>
</evidence>
<evidence type="ECO:0000313" key="11">
    <source>
        <dbReference type="Proteomes" id="UP000790833"/>
    </source>
</evidence>